<reference evidence="4" key="1">
    <citation type="submission" date="2011-01" db="EMBL/GenBank/DDBJ databases">
        <title>Complete sequence of chromosome of Acidobacterium sp. MP5ACTX9.</title>
        <authorList>
            <consortium name="US DOE Joint Genome Institute"/>
            <person name="Lucas S."/>
            <person name="Copeland A."/>
            <person name="Lapidus A."/>
            <person name="Cheng J.-F."/>
            <person name="Goodwin L."/>
            <person name="Pitluck S."/>
            <person name="Teshima H."/>
            <person name="Detter J.C."/>
            <person name="Han C."/>
            <person name="Tapia R."/>
            <person name="Land M."/>
            <person name="Hauser L."/>
            <person name="Kyrpides N."/>
            <person name="Ivanova N."/>
            <person name="Ovchinnikova G."/>
            <person name="Pagani I."/>
            <person name="Rawat S.R."/>
            <person name="Mannisto M."/>
            <person name="Haggblom M.M."/>
            <person name="Woyke T."/>
        </authorList>
    </citation>
    <scope>NUCLEOTIDE SEQUENCE [LARGE SCALE GENOMIC DNA]</scope>
    <source>
        <strain evidence="4">MP5ACTX9</strain>
    </source>
</reference>
<dbReference type="HOGENOM" id="CLU_046706_0_0_0"/>
<dbReference type="Pfam" id="PF13400">
    <property type="entry name" value="Tad"/>
    <property type="match status" value="1"/>
</dbReference>
<dbReference type="STRING" id="1198114.AciX9_3654"/>
<evidence type="ECO:0000313" key="3">
    <source>
        <dbReference type="EMBL" id="ADW70657.1"/>
    </source>
</evidence>
<dbReference type="PaxDb" id="1198114-AciX9_3654"/>
<accession>E8X5N0</accession>
<dbReference type="Proteomes" id="UP000000343">
    <property type="component" value="Chromosome"/>
</dbReference>
<feature type="transmembrane region" description="Helical" evidence="1">
    <location>
        <begin position="82"/>
        <end position="102"/>
    </location>
</feature>
<evidence type="ECO:0000256" key="1">
    <source>
        <dbReference type="SAM" id="Phobius"/>
    </source>
</evidence>
<dbReference type="InterPro" id="IPR028087">
    <property type="entry name" value="Tad_N"/>
</dbReference>
<dbReference type="KEGG" id="acm:AciX9_3654"/>
<dbReference type="EMBL" id="CP002480">
    <property type="protein sequence ID" value="ADW70657.1"/>
    <property type="molecule type" value="Genomic_DNA"/>
</dbReference>
<feature type="domain" description="Putative Flp pilus-assembly TadG-like N-terminal" evidence="2">
    <location>
        <begin position="81"/>
        <end position="124"/>
    </location>
</feature>
<dbReference type="eggNOG" id="COG4655">
    <property type="taxonomic scope" value="Bacteria"/>
</dbReference>
<name>E8X5N0_GRATM</name>
<keyword evidence="1" id="KW-1133">Transmembrane helix</keyword>
<protein>
    <recommendedName>
        <fullName evidence="2">Putative Flp pilus-assembly TadG-like N-terminal domain-containing protein</fullName>
    </recommendedName>
</protein>
<proteinExistence type="predicted"/>
<keyword evidence="1" id="KW-0812">Transmembrane</keyword>
<keyword evidence="4" id="KW-1185">Reference proteome</keyword>
<evidence type="ECO:0000259" key="2">
    <source>
        <dbReference type="Pfam" id="PF13400"/>
    </source>
</evidence>
<dbReference type="AlphaFoldDB" id="E8X5N0"/>
<organism evidence="4">
    <name type="scientific">Granulicella tundricola (strain ATCC BAA-1859 / DSM 23138 / MP5ACTX9)</name>
    <dbReference type="NCBI Taxonomy" id="1198114"/>
    <lineage>
        <taxon>Bacteria</taxon>
        <taxon>Pseudomonadati</taxon>
        <taxon>Acidobacteriota</taxon>
        <taxon>Terriglobia</taxon>
        <taxon>Terriglobales</taxon>
        <taxon>Acidobacteriaceae</taxon>
        <taxon>Granulicella</taxon>
    </lineage>
</organism>
<sequence length="528" mass="53155">MGLLPIVIGEGCCILRREVGGGAFAGPCLRALCAVSALLFASATWDMPEAFRDVRVCDLGDTSVFHEGGCTLLRIFRDEDGSATLIAAFGMVAILGFLALAVDVGQLRYQKRGLQKAADAAALASVLEMSYCDGTLACGVMQTAAKSAMVENGLTPDNIVTACGTVPSTGLTLMINHGPCAKGASDPNYGKTSSVEVLVMQAQPTIFAKVLGLSTGTVGARAEASTTGGTNCIFALDPTGSGALTVQGLASITSPCGIMVESSSNSALSCAVLGVITASAINVVGGVSNFLCAIAPVPKTSASVPKPADPLAYLAAPTMPGCGISTSSPYHGAGSTVTVGFGQSATFFADGAYCGGITVQSGGTAVFQPGVYALTSNNGGATKLPGGLTIDLGTNVSGTGVTFYNYGPSGGITFLAPSLSLAGVRLVAPTSGSYAGILFFQPSNNTNGATLLGSTVYNTILEGAYYFPKAKVTFCFSGPVNYNILVAYDIVFEALTFGFTTVTSSFANNYGSLATGSPLAGNGAVISQ</sequence>
<gene>
    <name evidence="3" type="ordered locus">AciX9_3654</name>
</gene>
<keyword evidence="1" id="KW-0472">Membrane</keyword>
<evidence type="ECO:0000313" key="4">
    <source>
        <dbReference type="Proteomes" id="UP000000343"/>
    </source>
</evidence>